<keyword evidence="3" id="KW-1185">Reference proteome</keyword>
<evidence type="ECO:0000313" key="2">
    <source>
        <dbReference type="EMBL" id="GFT35703.1"/>
    </source>
</evidence>
<dbReference type="EMBL" id="BMAW01062403">
    <property type="protein sequence ID" value="GFT35703.1"/>
    <property type="molecule type" value="Genomic_DNA"/>
</dbReference>
<accession>A0A8X6NWZ0</accession>
<sequence>MAKTPGVRKAEQSRRLNESGKFEEIKSGTKRQTLARNKILEKRVRVLRRFTPLEDKEQTEVSRVSLCI</sequence>
<reference evidence="2" key="1">
    <citation type="submission" date="2020-08" db="EMBL/GenBank/DDBJ databases">
        <title>Multicomponent nature underlies the extraordinary mechanical properties of spider dragline silk.</title>
        <authorList>
            <person name="Kono N."/>
            <person name="Nakamura H."/>
            <person name="Mori M."/>
            <person name="Yoshida Y."/>
            <person name="Ohtoshi R."/>
            <person name="Malay A.D."/>
            <person name="Moran D.A.P."/>
            <person name="Tomita M."/>
            <person name="Numata K."/>
            <person name="Arakawa K."/>
        </authorList>
    </citation>
    <scope>NUCLEOTIDE SEQUENCE</scope>
</reference>
<protein>
    <submittedName>
        <fullName evidence="2">Uncharacterized protein</fullName>
    </submittedName>
</protein>
<proteinExistence type="predicted"/>
<dbReference type="Proteomes" id="UP000887013">
    <property type="component" value="Unassembled WGS sequence"/>
</dbReference>
<feature type="compositionally biased region" description="Basic and acidic residues" evidence="1">
    <location>
        <begin position="8"/>
        <end position="27"/>
    </location>
</feature>
<gene>
    <name evidence="2" type="ORF">NPIL_24051</name>
</gene>
<name>A0A8X6NWZ0_NEPPI</name>
<comment type="caution">
    <text evidence="2">The sequence shown here is derived from an EMBL/GenBank/DDBJ whole genome shotgun (WGS) entry which is preliminary data.</text>
</comment>
<organism evidence="2 3">
    <name type="scientific">Nephila pilipes</name>
    <name type="common">Giant wood spider</name>
    <name type="synonym">Nephila maculata</name>
    <dbReference type="NCBI Taxonomy" id="299642"/>
    <lineage>
        <taxon>Eukaryota</taxon>
        <taxon>Metazoa</taxon>
        <taxon>Ecdysozoa</taxon>
        <taxon>Arthropoda</taxon>
        <taxon>Chelicerata</taxon>
        <taxon>Arachnida</taxon>
        <taxon>Araneae</taxon>
        <taxon>Araneomorphae</taxon>
        <taxon>Entelegynae</taxon>
        <taxon>Araneoidea</taxon>
        <taxon>Nephilidae</taxon>
        <taxon>Nephila</taxon>
    </lineage>
</organism>
<feature type="region of interest" description="Disordered" evidence="1">
    <location>
        <begin position="1"/>
        <end position="28"/>
    </location>
</feature>
<evidence type="ECO:0000313" key="3">
    <source>
        <dbReference type="Proteomes" id="UP000887013"/>
    </source>
</evidence>
<dbReference type="AlphaFoldDB" id="A0A8X6NWZ0"/>
<evidence type="ECO:0000256" key="1">
    <source>
        <dbReference type="SAM" id="MobiDB-lite"/>
    </source>
</evidence>